<keyword evidence="1" id="KW-0472">Membrane</keyword>
<evidence type="ECO:0000256" key="1">
    <source>
        <dbReference type="SAM" id="Phobius"/>
    </source>
</evidence>
<name>A0A5E8CK38_9ZZZZ</name>
<protein>
    <submittedName>
        <fullName evidence="2">Uncharacterized protein</fullName>
    </submittedName>
</protein>
<dbReference type="AlphaFoldDB" id="A0A5E8CK38"/>
<keyword evidence="1" id="KW-0812">Transmembrane</keyword>
<proteinExistence type="predicted"/>
<organism evidence="2">
    <name type="scientific">seawater metagenome</name>
    <dbReference type="NCBI Taxonomy" id="1561972"/>
    <lineage>
        <taxon>unclassified sequences</taxon>
        <taxon>metagenomes</taxon>
        <taxon>ecological metagenomes</taxon>
    </lineage>
</organism>
<gene>
    <name evidence="2" type="ORF">CPAV1605_1168</name>
</gene>
<reference evidence="2" key="1">
    <citation type="submission" date="2019-09" db="EMBL/GenBank/DDBJ databases">
        <authorList>
            <person name="Needham M D."/>
        </authorList>
    </citation>
    <scope>NUCLEOTIDE SEQUENCE</scope>
</reference>
<keyword evidence="1" id="KW-1133">Transmembrane helix</keyword>
<dbReference type="EMBL" id="CABVLZ010000004">
    <property type="protein sequence ID" value="VVU95417.1"/>
    <property type="molecule type" value="Genomic_DNA"/>
</dbReference>
<feature type="transmembrane region" description="Helical" evidence="1">
    <location>
        <begin position="35"/>
        <end position="54"/>
    </location>
</feature>
<evidence type="ECO:0000313" key="2">
    <source>
        <dbReference type="EMBL" id="VVU95417.1"/>
    </source>
</evidence>
<accession>A0A5E8CK38</accession>
<sequence>MSTFTNVIGSTVDSLVLAEEQPQENPSDSSIKRKISIGTMIGFLIYLALVLFVGKGLWDKVLCQAIPACKPMPSLLHFLGLVLLLDILLPNGR</sequence>